<proteinExistence type="predicted"/>
<sequence length="132" mass="14800">MEKVGKSFHIDESDTVSYPEDNLVLVSPIRFEGDLINTGSSIVLKGKACGVTRLSCARCLKEFDSPFDIPIKESYIIGGGLIPDKKEFELKEEDFAFQIEEDNKLNLSEIIRQNLITFIPIKPLCSEKCGLE</sequence>
<dbReference type="EMBL" id="MEUA01000058">
    <property type="protein sequence ID" value="OGC13343.1"/>
    <property type="molecule type" value="Genomic_DNA"/>
</dbReference>
<name>A0A1F4S0T0_UNCSA</name>
<dbReference type="Pfam" id="PF02620">
    <property type="entry name" value="YceD"/>
    <property type="match status" value="1"/>
</dbReference>
<reference evidence="1 2" key="1">
    <citation type="journal article" date="2016" name="Nat. Commun.">
        <title>Thousands of microbial genomes shed light on interconnected biogeochemical processes in an aquifer system.</title>
        <authorList>
            <person name="Anantharaman K."/>
            <person name="Brown C.T."/>
            <person name="Hug L.A."/>
            <person name="Sharon I."/>
            <person name="Castelle C.J."/>
            <person name="Probst A.J."/>
            <person name="Thomas B.C."/>
            <person name="Singh A."/>
            <person name="Wilkins M.J."/>
            <person name="Karaoz U."/>
            <person name="Brodie E.L."/>
            <person name="Williams K.H."/>
            <person name="Hubbard S.S."/>
            <person name="Banfield J.F."/>
        </authorList>
    </citation>
    <scope>NUCLEOTIDE SEQUENCE [LARGE SCALE GENOMIC DNA]</scope>
</reference>
<accession>A0A1F4S0T0</accession>
<comment type="caution">
    <text evidence="1">The sequence shown here is derived from an EMBL/GenBank/DDBJ whole genome shotgun (WGS) entry which is preliminary data.</text>
</comment>
<protein>
    <recommendedName>
        <fullName evidence="3">DUF177 domain-containing protein</fullName>
    </recommendedName>
</protein>
<gene>
    <name evidence="1" type="ORF">A2290_04770</name>
</gene>
<evidence type="ECO:0008006" key="3">
    <source>
        <dbReference type="Google" id="ProtNLM"/>
    </source>
</evidence>
<dbReference type="AlphaFoldDB" id="A0A1F4S0T0"/>
<organism evidence="1 2">
    <name type="scientific">candidate division WOR-1 bacterium RIFOXYB2_FULL_36_35</name>
    <dbReference type="NCBI Taxonomy" id="1802578"/>
    <lineage>
        <taxon>Bacteria</taxon>
        <taxon>Bacillati</taxon>
        <taxon>Saganbacteria</taxon>
    </lineage>
</organism>
<dbReference type="Proteomes" id="UP000177905">
    <property type="component" value="Unassembled WGS sequence"/>
</dbReference>
<evidence type="ECO:0000313" key="1">
    <source>
        <dbReference type="EMBL" id="OGC13343.1"/>
    </source>
</evidence>
<evidence type="ECO:0000313" key="2">
    <source>
        <dbReference type="Proteomes" id="UP000177905"/>
    </source>
</evidence>
<dbReference type="InterPro" id="IPR003772">
    <property type="entry name" value="YceD"/>
</dbReference>